<comment type="caution">
    <text evidence="2">The sequence shown here is derived from an EMBL/GenBank/DDBJ whole genome shotgun (WGS) entry which is preliminary data.</text>
</comment>
<reference evidence="2 3" key="1">
    <citation type="submission" date="2019-07" db="EMBL/GenBank/DDBJ databases">
        <title>Caenimonas sedimenti sp. nov., isolated from activated sludge.</title>
        <authorList>
            <person name="Xu J."/>
        </authorList>
    </citation>
    <scope>NUCLEOTIDE SEQUENCE [LARGE SCALE GENOMIC DNA]</scope>
    <source>
        <strain evidence="2 3">HX-9-20</strain>
    </source>
</reference>
<dbReference type="RefSeq" id="WP_145895978.1">
    <property type="nucleotide sequence ID" value="NZ_VOBQ01000022.1"/>
</dbReference>
<dbReference type="Pfam" id="PF07238">
    <property type="entry name" value="PilZ"/>
    <property type="match status" value="1"/>
</dbReference>
<dbReference type="Proteomes" id="UP000318199">
    <property type="component" value="Unassembled WGS sequence"/>
</dbReference>
<dbReference type="Gene3D" id="2.40.10.220">
    <property type="entry name" value="predicted glycosyltransferase like domains"/>
    <property type="match status" value="1"/>
</dbReference>
<name>A0A562ZHG2_9BURK</name>
<proteinExistence type="predicted"/>
<sequence>MKHAQTADQREAIRFETELPLEMEGVPGFTRDVSATGIYFETDALQEIGPVVSFTMRYRLGGKLHELQCDARVVRVEAHGDRVGIAAKLMAPFFEDIEEVNLLH</sequence>
<evidence type="ECO:0000259" key="1">
    <source>
        <dbReference type="Pfam" id="PF07238"/>
    </source>
</evidence>
<keyword evidence="3" id="KW-1185">Reference proteome</keyword>
<protein>
    <submittedName>
        <fullName evidence="2">PilZ domain-containing protein</fullName>
    </submittedName>
</protein>
<feature type="domain" description="PilZ" evidence="1">
    <location>
        <begin position="18"/>
        <end position="85"/>
    </location>
</feature>
<dbReference type="OrthoDB" id="8907644at2"/>
<evidence type="ECO:0000313" key="3">
    <source>
        <dbReference type="Proteomes" id="UP000318199"/>
    </source>
</evidence>
<organism evidence="2 3">
    <name type="scientific">Caenimonas sedimenti</name>
    <dbReference type="NCBI Taxonomy" id="2596921"/>
    <lineage>
        <taxon>Bacteria</taxon>
        <taxon>Pseudomonadati</taxon>
        <taxon>Pseudomonadota</taxon>
        <taxon>Betaproteobacteria</taxon>
        <taxon>Burkholderiales</taxon>
        <taxon>Comamonadaceae</taxon>
        <taxon>Caenimonas</taxon>
    </lineage>
</organism>
<gene>
    <name evidence="2" type="ORF">FN976_24725</name>
</gene>
<dbReference type="SUPFAM" id="SSF141371">
    <property type="entry name" value="PilZ domain-like"/>
    <property type="match status" value="1"/>
</dbReference>
<dbReference type="InterPro" id="IPR009875">
    <property type="entry name" value="PilZ_domain"/>
</dbReference>
<evidence type="ECO:0000313" key="2">
    <source>
        <dbReference type="EMBL" id="TWO67841.1"/>
    </source>
</evidence>
<dbReference type="EMBL" id="VOBQ01000022">
    <property type="protein sequence ID" value="TWO67841.1"/>
    <property type="molecule type" value="Genomic_DNA"/>
</dbReference>
<dbReference type="AlphaFoldDB" id="A0A562ZHG2"/>
<accession>A0A562ZHG2</accession>
<dbReference type="GO" id="GO:0035438">
    <property type="term" value="F:cyclic-di-GMP binding"/>
    <property type="evidence" value="ECO:0007669"/>
    <property type="project" value="InterPro"/>
</dbReference>